<proteinExistence type="predicted"/>
<keyword evidence="1" id="KW-0472">Membrane</keyword>
<dbReference type="Proteomes" id="UP001501423">
    <property type="component" value="Unassembled WGS sequence"/>
</dbReference>
<organism evidence="2 3">
    <name type="scientific">Streptomyces erythrogriseus</name>
    <dbReference type="NCBI Taxonomy" id="284027"/>
    <lineage>
        <taxon>Bacteria</taxon>
        <taxon>Bacillati</taxon>
        <taxon>Actinomycetota</taxon>
        <taxon>Actinomycetes</taxon>
        <taxon>Kitasatosporales</taxon>
        <taxon>Streptomycetaceae</taxon>
        <taxon>Streptomyces</taxon>
        <taxon>Streptomyces griseoincarnatus group</taxon>
    </lineage>
</organism>
<keyword evidence="1" id="KW-1133">Transmembrane helix</keyword>
<comment type="caution">
    <text evidence="2">The sequence shown here is derived from an EMBL/GenBank/DDBJ whole genome shotgun (WGS) entry which is preliminary data.</text>
</comment>
<evidence type="ECO:0000256" key="1">
    <source>
        <dbReference type="SAM" id="Phobius"/>
    </source>
</evidence>
<dbReference type="NCBIfam" id="NF046119">
    <property type="entry name" value="memb_SCO4225"/>
    <property type="match status" value="2"/>
</dbReference>
<gene>
    <name evidence="2" type="ORF">GCM10010478_30790</name>
</gene>
<reference evidence="3" key="1">
    <citation type="journal article" date="2019" name="Int. J. Syst. Evol. Microbiol.">
        <title>The Global Catalogue of Microorganisms (GCM) 10K type strain sequencing project: providing services to taxonomists for standard genome sequencing and annotation.</title>
        <authorList>
            <consortium name="The Broad Institute Genomics Platform"/>
            <consortium name="The Broad Institute Genome Sequencing Center for Infectious Disease"/>
            <person name="Wu L."/>
            <person name="Ma J."/>
        </authorList>
    </citation>
    <scope>NUCLEOTIDE SEQUENCE [LARGE SCALE GENOMIC DNA]</scope>
    <source>
        <strain evidence="3">JCM 9650</strain>
    </source>
</reference>
<dbReference type="InterPro" id="IPR057702">
    <property type="entry name" value="DUF7942"/>
</dbReference>
<feature type="transmembrane region" description="Helical" evidence="1">
    <location>
        <begin position="175"/>
        <end position="196"/>
    </location>
</feature>
<feature type="transmembrane region" description="Helical" evidence="1">
    <location>
        <begin position="68"/>
        <end position="89"/>
    </location>
</feature>
<dbReference type="Pfam" id="PF25637">
    <property type="entry name" value="DUF7942"/>
    <property type="match status" value="2"/>
</dbReference>
<evidence type="ECO:0000313" key="3">
    <source>
        <dbReference type="Proteomes" id="UP001501423"/>
    </source>
</evidence>
<feature type="transmembrane region" description="Helical" evidence="1">
    <location>
        <begin position="43"/>
        <end position="62"/>
    </location>
</feature>
<keyword evidence="3" id="KW-1185">Reference proteome</keyword>
<dbReference type="RefSeq" id="WP_246538860.1">
    <property type="nucleotide sequence ID" value="NZ_BAAAVA010000033.1"/>
</dbReference>
<sequence>MSGQARRITLVITNPHRLQEGPSMPTSDRFRPRRLLALATDSFPARAYLGLVAVGVAVLFLAPDSPYAMAPALLTAPLSFLPVVLPFGAGTVGGGAAEAGAAVLWGGWLLLCALVNAAAFGALARRPDRTPSARPRRTLLAAAVDNWPARVYVAVVAAALGTFLYAVLLSPDPGFAGIWPLLAAAPLSFLAAAASAPAEYHSLPWLGTLVFSAGVVLAALVNAVLIGRLARRIGSTPARG</sequence>
<protein>
    <recommendedName>
        <fullName evidence="4">Integral membrane protein</fullName>
    </recommendedName>
</protein>
<name>A0ABP6JD58_9ACTN</name>
<feature type="transmembrane region" description="Helical" evidence="1">
    <location>
        <begin position="202"/>
        <end position="225"/>
    </location>
</feature>
<feature type="transmembrane region" description="Helical" evidence="1">
    <location>
        <begin position="149"/>
        <end position="168"/>
    </location>
</feature>
<evidence type="ECO:0000313" key="2">
    <source>
        <dbReference type="EMBL" id="GAA2927882.1"/>
    </source>
</evidence>
<dbReference type="EMBL" id="BAAAVA010000033">
    <property type="protein sequence ID" value="GAA2927882.1"/>
    <property type="molecule type" value="Genomic_DNA"/>
</dbReference>
<keyword evidence="1" id="KW-0812">Transmembrane</keyword>
<feature type="transmembrane region" description="Helical" evidence="1">
    <location>
        <begin position="101"/>
        <end position="124"/>
    </location>
</feature>
<accession>A0ABP6JD58</accession>
<evidence type="ECO:0008006" key="4">
    <source>
        <dbReference type="Google" id="ProtNLM"/>
    </source>
</evidence>